<dbReference type="PATRIC" id="fig|1547436.3.peg.406"/>
<protein>
    <recommendedName>
        <fullName evidence="3">Transporter</fullName>
    </recommendedName>
</protein>
<name>A0A0Q0X1U2_9FLAO</name>
<evidence type="ECO:0000313" key="2">
    <source>
        <dbReference type="Proteomes" id="UP000050827"/>
    </source>
</evidence>
<gene>
    <name evidence="1" type="ORF">AAY42_01945</name>
</gene>
<dbReference type="Proteomes" id="UP000050827">
    <property type="component" value="Unassembled WGS sequence"/>
</dbReference>
<organism evidence="1 2">
    <name type="scientific">Flagellimonas eckloniae</name>
    <dbReference type="NCBI Taxonomy" id="346185"/>
    <lineage>
        <taxon>Bacteria</taxon>
        <taxon>Pseudomonadati</taxon>
        <taxon>Bacteroidota</taxon>
        <taxon>Flavobacteriia</taxon>
        <taxon>Flavobacteriales</taxon>
        <taxon>Flavobacteriaceae</taxon>
        <taxon>Flagellimonas</taxon>
    </lineage>
</organism>
<evidence type="ECO:0008006" key="3">
    <source>
        <dbReference type="Google" id="ProtNLM"/>
    </source>
</evidence>
<accession>A0A0Q0X1U2</accession>
<keyword evidence="2" id="KW-1185">Reference proteome</keyword>
<dbReference type="EMBL" id="LCTZ01000002">
    <property type="protein sequence ID" value="KQC31560.1"/>
    <property type="molecule type" value="Genomic_DNA"/>
</dbReference>
<dbReference type="AlphaFoldDB" id="A0A0Q0X1U2"/>
<dbReference type="STRING" id="346185.AAY42_01945"/>
<comment type="caution">
    <text evidence="1">The sequence shown here is derived from an EMBL/GenBank/DDBJ whole genome shotgun (WGS) entry which is preliminary data.</text>
</comment>
<reference evidence="1 2" key="1">
    <citation type="submission" date="2015-04" db="EMBL/GenBank/DDBJ databases">
        <title>Complete genome of flavobacterium.</title>
        <authorList>
            <person name="Kwon Y.M."/>
            <person name="Kim S.-J."/>
        </authorList>
    </citation>
    <scope>NUCLEOTIDE SEQUENCE [LARGE SCALE GENOMIC DNA]</scope>
    <source>
        <strain evidence="1 2">DK169</strain>
    </source>
</reference>
<proteinExistence type="predicted"/>
<sequence length="311" mass="34687">MAFAKVINHCDTWHEKSIKPYCDLCGCATNNGNFGFGTLSNSNFIGFRYIHQSFESRDGIFSDSPSSNEYLNTYQLWTQVPVFQSFYITASLPYQDLKRTFESGSATESLKGIGDANVMGWYKLQFLKKQNNDSIPYPVGRPLSRHSIQIGIGAKLPTGEFEERLTNRVNPGFQVGTGSFDGIFSLGYNYGGDKIGFNALFTYYQKGENKNEYRFGNQWSYAGNLYYKLALNTFSLMPFVGISGDDYDTIKQFGETLQDTDGQILNGTFGAECTIGQFILGANASLPISQDLFGGNVQANERLSVYVNFSL</sequence>
<evidence type="ECO:0000313" key="1">
    <source>
        <dbReference type="EMBL" id="KQC31560.1"/>
    </source>
</evidence>